<dbReference type="InterPro" id="IPR019775">
    <property type="entry name" value="WD40_repeat_CS"/>
</dbReference>
<feature type="domain" description="Protein kinase" evidence="6">
    <location>
        <begin position="433"/>
        <end position="694"/>
    </location>
</feature>
<dbReference type="Pfam" id="PF07714">
    <property type="entry name" value="PK_Tyr_Ser-Thr"/>
    <property type="match status" value="1"/>
</dbReference>
<feature type="repeat" description="WD" evidence="4">
    <location>
        <begin position="130"/>
        <end position="171"/>
    </location>
</feature>
<dbReference type="InterPro" id="IPR001680">
    <property type="entry name" value="WD40_rpt"/>
</dbReference>
<dbReference type="GO" id="GO:0004672">
    <property type="term" value="F:protein kinase activity"/>
    <property type="evidence" value="ECO:0007669"/>
    <property type="project" value="InterPro"/>
</dbReference>
<dbReference type="PROSITE" id="PS50082">
    <property type="entry name" value="WD_REPEATS_2"/>
    <property type="match status" value="4"/>
</dbReference>
<dbReference type="PANTHER" id="PTHR19848:SF8">
    <property type="entry name" value="F-BOX AND WD REPEAT DOMAIN CONTAINING 7"/>
    <property type="match status" value="1"/>
</dbReference>
<dbReference type="InterPro" id="IPR000719">
    <property type="entry name" value="Prot_kinase_dom"/>
</dbReference>
<dbReference type="SUPFAM" id="SSF57850">
    <property type="entry name" value="RING/U-box"/>
    <property type="match status" value="1"/>
</dbReference>
<comment type="caution">
    <text evidence="8">The sequence shown here is derived from an EMBL/GenBank/DDBJ whole genome shotgun (WGS) entry which is preliminary data.</text>
</comment>
<feature type="repeat" description="WD" evidence="4">
    <location>
        <begin position="1"/>
        <end position="29"/>
    </location>
</feature>
<evidence type="ECO:0000259" key="7">
    <source>
        <dbReference type="PROSITE" id="PS50089"/>
    </source>
</evidence>
<dbReference type="PROSITE" id="PS00678">
    <property type="entry name" value="WD_REPEATS_1"/>
    <property type="match status" value="2"/>
</dbReference>
<evidence type="ECO:0000256" key="2">
    <source>
        <dbReference type="ARBA" id="ARBA00022737"/>
    </source>
</evidence>
<dbReference type="PROSITE" id="PS50089">
    <property type="entry name" value="ZF_RING_2"/>
    <property type="match status" value="1"/>
</dbReference>
<dbReference type="InterPro" id="IPR001245">
    <property type="entry name" value="Ser-Thr/Tyr_kinase_cat_dom"/>
</dbReference>
<gene>
    <name evidence="8" type="ORF">NDN08_001403</name>
</gene>
<dbReference type="AlphaFoldDB" id="A0AAV8UQX4"/>
<evidence type="ECO:0000256" key="3">
    <source>
        <dbReference type="PROSITE-ProRule" id="PRU00175"/>
    </source>
</evidence>
<evidence type="ECO:0000256" key="1">
    <source>
        <dbReference type="ARBA" id="ARBA00022574"/>
    </source>
</evidence>
<dbReference type="EMBL" id="JAMWBK010000005">
    <property type="protein sequence ID" value="KAJ8904889.1"/>
    <property type="molecule type" value="Genomic_DNA"/>
</dbReference>
<dbReference type="InterPro" id="IPR015943">
    <property type="entry name" value="WD40/YVTN_repeat-like_dom_sf"/>
</dbReference>
<dbReference type="Gene3D" id="1.10.510.10">
    <property type="entry name" value="Transferase(Phosphotransferase) domain 1"/>
    <property type="match status" value="1"/>
</dbReference>
<keyword evidence="1 4" id="KW-0853">WD repeat</keyword>
<dbReference type="Gene3D" id="2.130.10.10">
    <property type="entry name" value="YVTN repeat-like/Quinoprotein amine dehydrogenase"/>
    <property type="match status" value="2"/>
</dbReference>
<dbReference type="InterPro" id="IPR001841">
    <property type="entry name" value="Znf_RING"/>
</dbReference>
<evidence type="ECO:0000313" key="9">
    <source>
        <dbReference type="Proteomes" id="UP001157974"/>
    </source>
</evidence>
<keyword evidence="2" id="KW-0677">Repeat</keyword>
<feature type="domain" description="RING-type" evidence="7">
    <location>
        <begin position="336"/>
        <end position="382"/>
    </location>
</feature>
<dbReference type="SMART" id="SM00320">
    <property type="entry name" value="WD40"/>
    <property type="match status" value="5"/>
</dbReference>
<organism evidence="8 9">
    <name type="scientific">Rhodosorus marinus</name>
    <dbReference type="NCBI Taxonomy" id="101924"/>
    <lineage>
        <taxon>Eukaryota</taxon>
        <taxon>Rhodophyta</taxon>
        <taxon>Stylonematophyceae</taxon>
        <taxon>Stylonematales</taxon>
        <taxon>Stylonemataceae</taxon>
        <taxon>Rhodosorus</taxon>
    </lineage>
</organism>
<dbReference type="PROSITE" id="PS50011">
    <property type="entry name" value="PROTEIN_KINASE_DOM"/>
    <property type="match status" value="1"/>
</dbReference>
<dbReference type="Proteomes" id="UP001157974">
    <property type="component" value="Unassembled WGS sequence"/>
</dbReference>
<protein>
    <submittedName>
        <fullName evidence="8">Uncharacterized protein</fullName>
    </submittedName>
</protein>
<keyword evidence="9" id="KW-1185">Reference proteome</keyword>
<dbReference type="Gene3D" id="3.30.200.20">
    <property type="entry name" value="Phosphorylase Kinase, domain 1"/>
    <property type="match status" value="1"/>
</dbReference>
<accession>A0AAV8UQX4</accession>
<proteinExistence type="predicted"/>
<evidence type="ECO:0000259" key="6">
    <source>
        <dbReference type="PROSITE" id="PS50011"/>
    </source>
</evidence>
<name>A0AAV8UQX4_9RHOD</name>
<dbReference type="PANTHER" id="PTHR19848">
    <property type="entry name" value="WD40 REPEAT PROTEIN"/>
    <property type="match status" value="1"/>
</dbReference>
<evidence type="ECO:0000256" key="5">
    <source>
        <dbReference type="SAM" id="MobiDB-lite"/>
    </source>
</evidence>
<sequence>MAVRSVDLDGNASKVVWGSVDGTVRQWDIGRSEWAAPSFRISGMTLKRVSYTPNGDNLALVSDKSSTVGVCEALNGNFVDKFSFKSHSSVVQDVSFVAQQQPGAYMAYAVTGDSSLRLWNATENVCMQSFHGHDRQVLCSKLSNDHNRLFSGSYDGHVRVWDVGTGETVLLLEGHRDGVMDISVSPDENRIVASTGDGQLIVWDVLTSQRIAKAKVHHGGPAYCVVYDSEGLWTASGGRDGKVILSDSTRRLRSKGELAGHSSSVFDLSWSADRRLLASGSRDGSVRLWGLNEGDTNVVVLDNAEDTSQVQDRHLKASFPQAGGAVAYSNPGQGRCLVCFEPYSTTIRIPMVSGVCGHTFTCRPCYEELKRKQTEPQCPLCRRNLDKVVPNFELLSLLSEGDDPDPRPSTVERSSPAPPDWVEINLESLIWTQSESSKLGEGAYGAVYSALFEGEMVCVRVLPTNLPELKNDHVSRMMSLRHRNVASIMGVVKRNNQNRIILYEYYSAGALRDGMKHLEDMSHEVKLSMAIQLCNAVDYLHSRKLSHGSLSSSSVLLTDHLTEWDSRSKLKVADAGLRYIARKFSSHSDQYRSPECWSVDQLNGGEGAFPMDIYALGVLLAELFSGKPAWKGSAPADIRTLVLDKDERPEILLDGMEAVIADTIRKCWQKDPAVRPKARDVLTTLSMIPTAPTIPDVP</sequence>
<reference evidence="8 9" key="1">
    <citation type="journal article" date="2023" name="Nat. Commun.">
        <title>Origin of minicircular mitochondrial genomes in red algae.</title>
        <authorList>
            <person name="Lee Y."/>
            <person name="Cho C.H."/>
            <person name="Lee Y.M."/>
            <person name="Park S.I."/>
            <person name="Yang J.H."/>
            <person name="West J.A."/>
            <person name="Bhattacharya D."/>
            <person name="Yoon H.S."/>
        </authorList>
    </citation>
    <scope>NUCLEOTIDE SEQUENCE [LARGE SCALE GENOMIC DNA]</scope>
    <source>
        <strain evidence="8 9">CCMP1338</strain>
        <tissue evidence="8">Whole cell</tissue>
    </source>
</reference>
<dbReference type="PROSITE" id="PS50294">
    <property type="entry name" value="WD_REPEATS_REGION"/>
    <property type="match status" value="3"/>
</dbReference>
<dbReference type="SMART" id="SM00184">
    <property type="entry name" value="RING"/>
    <property type="match status" value="1"/>
</dbReference>
<evidence type="ECO:0000313" key="8">
    <source>
        <dbReference type="EMBL" id="KAJ8904889.1"/>
    </source>
</evidence>
<dbReference type="GO" id="GO:0005524">
    <property type="term" value="F:ATP binding"/>
    <property type="evidence" value="ECO:0007669"/>
    <property type="project" value="InterPro"/>
</dbReference>
<dbReference type="Pfam" id="PF13920">
    <property type="entry name" value="zf-C3HC4_3"/>
    <property type="match status" value="1"/>
</dbReference>
<dbReference type="InterPro" id="IPR013083">
    <property type="entry name" value="Znf_RING/FYVE/PHD"/>
</dbReference>
<dbReference type="PRINTS" id="PR00320">
    <property type="entry name" value="GPROTEINBRPT"/>
</dbReference>
<dbReference type="CDD" id="cd00200">
    <property type="entry name" value="WD40"/>
    <property type="match status" value="1"/>
</dbReference>
<dbReference type="SUPFAM" id="SSF50978">
    <property type="entry name" value="WD40 repeat-like"/>
    <property type="match status" value="1"/>
</dbReference>
<dbReference type="InterPro" id="IPR020472">
    <property type="entry name" value="WD40_PAC1"/>
</dbReference>
<feature type="repeat" description="WD" evidence="4">
    <location>
        <begin position="258"/>
        <end position="299"/>
    </location>
</feature>
<keyword evidence="3" id="KW-0862">Zinc</keyword>
<feature type="repeat" description="WD" evidence="4">
    <location>
        <begin position="172"/>
        <end position="213"/>
    </location>
</feature>
<dbReference type="Gene3D" id="3.30.40.10">
    <property type="entry name" value="Zinc/RING finger domain, C3HC4 (zinc finger)"/>
    <property type="match status" value="1"/>
</dbReference>
<dbReference type="GO" id="GO:0008270">
    <property type="term" value="F:zinc ion binding"/>
    <property type="evidence" value="ECO:0007669"/>
    <property type="project" value="UniProtKB-KW"/>
</dbReference>
<feature type="region of interest" description="Disordered" evidence="5">
    <location>
        <begin position="398"/>
        <end position="418"/>
    </location>
</feature>
<dbReference type="Pfam" id="PF00400">
    <property type="entry name" value="WD40"/>
    <property type="match status" value="3"/>
</dbReference>
<dbReference type="InterPro" id="IPR011009">
    <property type="entry name" value="Kinase-like_dom_sf"/>
</dbReference>
<dbReference type="InterPro" id="IPR036322">
    <property type="entry name" value="WD40_repeat_dom_sf"/>
</dbReference>
<keyword evidence="3" id="KW-0479">Metal-binding</keyword>
<dbReference type="SUPFAM" id="SSF56112">
    <property type="entry name" value="Protein kinase-like (PK-like)"/>
    <property type="match status" value="1"/>
</dbReference>
<evidence type="ECO:0000256" key="4">
    <source>
        <dbReference type="PROSITE-ProRule" id="PRU00221"/>
    </source>
</evidence>
<keyword evidence="3" id="KW-0863">Zinc-finger</keyword>